<dbReference type="Proteomes" id="UP000005666">
    <property type="component" value="Chromosome 6"/>
</dbReference>
<dbReference type="OrthoDB" id="3976380at2759"/>
<keyword evidence="1" id="KW-0175">Coiled coil</keyword>
<dbReference type="KEGG" id="tpf:TPHA_0F01460"/>
<organism evidence="3 4">
    <name type="scientific">Tetrapisispora phaffii (strain ATCC 24235 / CBS 4417 / NBRC 1672 / NRRL Y-8282 / UCD 70-5)</name>
    <name type="common">Yeast</name>
    <name type="synonym">Fabospora phaffii</name>
    <dbReference type="NCBI Taxonomy" id="1071381"/>
    <lineage>
        <taxon>Eukaryota</taxon>
        <taxon>Fungi</taxon>
        <taxon>Dikarya</taxon>
        <taxon>Ascomycota</taxon>
        <taxon>Saccharomycotina</taxon>
        <taxon>Saccharomycetes</taxon>
        <taxon>Saccharomycetales</taxon>
        <taxon>Saccharomycetaceae</taxon>
        <taxon>Tetrapisispora</taxon>
    </lineage>
</organism>
<evidence type="ECO:0000313" key="4">
    <source>
        <dbReference type="Proteomes" id="UP000005666"/>
    </source>
</evidence>
<dbReference type="RefSeq" id="XP_003686064.1">
    <property type="nucleotide sequence ID" value="XM_003686016.1"/>
</dbReference>
<proteinExistence type="predicted"/>
<dbReference type="GeneID" id="11535528"/>
<evidence type="ECO:0000313" key="3">
    <source>
        <dbReference type="EMBL" id="CCE63630.1"/>
    </source>
</evidence>
<gene>
    <name evidence="3" type="primary">TPHA0F01460</name>
    <name evidence="3" type="ordered locus">TPHA_0F01460</name>
</gene>
<reference evidence="3 4" key="1">
    <citation type="journal article" date="2011" name="Proc. Natl. Acad. Sci. U.S.A.">
        <title>Evolutionary erosion of yeast sex chromosomes by mating-type switching accidents.</title>
        <authorList>
            <person name="Gordon J.L."/>
            <person name="Armisen D."/>
            <person name="Proux-Wera E."/>
            <person name="Oheigeartaigh S.S."/>
            <person name="Byrne K.P."/>
            <person name="Wolfe K.H."/>
        </authorList>
    </citation>
    <scope>NUCLEOTIDE SEQUENCE [LARGE SCALE GENOMIC DNA]</scope>
    <source>
        <strain evidence="4">ATCC 24235 / CBS 4417 / NBRC 1672 / NRRL Y-8282 / UCD 70-5</strain>
    </source>
</reference>
<feature type="coiled-coil region" evidence="1">
    <location>
        <begin position="108"/>
        <end position="157"/>
    </location>
</feature>
<protein>
    <submittedName>
        <fullName evidence="3">Uncharacterized protein</fullName>
    </submittedName>
</protein>
<feature type="region of interest" description="Disordered" evidence="2">
    <location>
        <begin position="362"/>
        <end position="385"/>
    </location>
</feature>
<dbReference type="STRING" id="1071381.G8BV48"/>
<dbReference type="OMA" id="AIGEYDM"/>
<evidence type="ECO:0000256" key="1">
    <source>
        <dbReference type="SAM" id="Coils"/>
    </source>
</evidence>
<keyword evidence="4" id="KW-1185">Reference proteome</keyword>
<dbReference type="eggNOG" id="ENOG502QTPN">
    <property type="taxonomic scope" value="Eukaryota"/>
</dbReference>
<sequence>MSTKLVVGGITAVTAGYLIYNINYNNNRDHRHVNTSSATYKLTNENQDDHLPLRSHYKQTSNTDNQKLRDFTTANAGAKNNSKSIFNWGFNEAERNKAIAIGEYDMVNKKYNDLVKEFQENSANLDKEESEVKKLILKDYEEELKLKKQILEEATEIYNKFVKNENFNELADKIYKENLDVMNGEKSIFQWLRSTGIDDEGDNNAHLIPLNGDGTKIDKIASESVMGWGESAQEFAKEAIEEQLRNKEIGPSEAQKRLDELKEIKKRGWLNYGGKTPEVENDIASKVAEGVRGWGESASQFANDELEDVNIQYDKNVTFESAKSEVEKKLKKLEDCRQLYQQALDSKNGDFIWNKLFVKPKKDQDLSPSNNNDSNNTDSTNKRISKDIETHELKKQLDVAQSEYDHAIDILSKFLEDNALPSNRKNLKQTRTQLMGKLWDQMNE</sequence>
<dbReference type="AlphaFoldDB" id="G8BV48"/>
<dbReference type="HOGENOM" id="CLU_681857_0_0_1"/>
<evidence type="ECO:0000256" key="2">
    <source>
        <dbReference type="SAM" id="MobiDB-lite"/>
    </source>
</evidence>
<dbReference type="EMBL" id="HE612861">
    <property type="protein sequence ID" value="CCE63630.1"/>
    <property type="molecule type" value="Genomic_DNA"/>
</dbReference>
<name>G8BV48_TETPH</name>
<accession>G8BV48</accession>
<feature type="compositionally biased region" description="Low complexity" evidence="2">
    <location>
        <begin position="369"/>
        <end position="379"/>
    </location>
</feature>